<name>A0A090RKB3_9GAMM</name>
<dbReference type="Proteomes" id="UP000029227">
    <property type="component" value="Unassembled WGS sequence"/>
</dbReference>
<comment type="caution">
    <text evidence="1">The sequence shown here is derived from an EMBL/GenBank/DDBJ whole genome shotgun (WGS) entry which is preliminary data.</text>
</comment>
<proteinExistence type="predicted"/>
<dbReference type="STRING" id="754436.JCM19237_307"/>
<dbReference type="EMBL" id="BBMN01000020">
    <property type="protein sequence ID" value="GAL07927.1"/>
    <property type="molecule type" value="Genomic_DNA"/>
</dbReference>
<sequence length="223" mass="25118">MTVSNPITELVDFTVTPTGIVEYTDLTDIDISIQKYFGQIIGAMVVTDTNRKQNKEFAAFQQRPLNKKLYIGQFDDPVSFVQALAGANEDRKNILPACYISRALDVVYTDGDDYNDLTNYATITDSTGKPKATVSKSFVKLTYSLTACSWEKETCTRIGLGLSMWMRHQRKKRDFCFSAKSMIAGTPVDLRVEVNQPKLALVRQPQRLTTITRSMLCLFSSRP</sequence>
<accession>A0A090RKB3</accession>
<dbReference type="AlphaFoldDB" id="A0A090RKB3"/>
<evidence type="ECO:0000313" key="2">
    <source>
        <dbReference type="Proteomes" id="UP000029227"/>
    </source>
</evidence>
<reference evidence="1 2" key="1">
    <citation type="journal article" date="2014" name="Genome Announc.">
        <title>Draft Genome Sequences of Two Vibrionaceae Species, Vibrio ponticus C121 and Photobacterium aphoticum C119, Isolated as Coral Reef Microbiota.</title>
        <authorList>
            <person name="Al-saari N."/>
            <person name="Meirelles P.M."/>
            <person name="Mino S."/>
            <person name="Suda W."/>
            <person name="Oshima K."/>
            <person name="Hattori M."/>
            <person name="Ohkuma M."/>
            <person name="Thompson F.L."/>
            <person name="Gomez-Gil B."/>
            <person name="Sawabe T."/>
            <person name="Sawabe T."/>
        </authorList>
    </citation>
    <scope>NUCLEOTIDE SEQUENCE [LARGE SCALE GENOMIC DNA]</scope>
    <source>
        <strain evidence="1 2">JCM 19237</strain>
    </source>
</reference>
<protein>
    <submittedName>
        <fullName evidence="1">Uncharacterized protein</fullName>
    </submittedName>
</protein>
<evidence type="ECO:0000313" key="1">
    <source>
        <dbReference type="EMBL" id="GAL07927.1"/>
    </source>
</evidence>
<organism evidence="1 2">
    <name type="scientific">Photobacterium aphoticum</name>
    <dbReference type="NCBI Taxonomy" id="754436"/>
    <lineage>
        <taxon>Bacteria</taxon>
        <taxon>Pseudomonadati</taxon>
        <taxon>Pseudomonadota</taxon>
        <taxon>Gammaproteobacteria</taxon>
        <taxon>Vibrionales</taxon>
        <taxon>Vibrionaceae</taxon>
        <taxon>Photobacterium</taxon>
    </lineage>
</organism>
<gene>
    <name evidence="1" type="ORF">JCM19237_307</name>
</gene>